<accession>A0A0F7SQI3</accession>
<proteinExistence type="predicted"/>
<evidence type="ECO:0000313" key="1">
    <source>
        <dbReference type="EMBL" id="CED82929.1"/>
    </source>
</evidence>
<name>A0A0F7SQI3_PHARH</name>
<protein>
    <submittedName>
        <fullName evidence="1">Uncharacterized protein</fullName>
    </submittedName>
</protein>
<sequence length="238" mass="26632">MSSLPPPPYTVTPPKSDPTLATMPFEVLQRIFHFVVSARPTLSDRALARWSLVKETRLVSTIFYKVIQAQLRTLLLQSYLASVRPPFSSTFVQLTGIPSQQISIVLANCPLKETQVLDLFIAAATREKAEHIESDLYEEMNWRNDLFLFNQPSARLTDLLLASPLVPSLPFSKSDLSVSFTPRRVTLHRTSSAHGGKRTELLKLDREKGEQEDVVILKLIEALKHLRASGGLLVDTLG</sequence>
<dbReference type="EMBL" id="LN483142">
    <property type="protein sequence ID" value="CED82929.1"/>
    <property type="molecule type" value="Genomic_DNA"/>
</dbReference>
<reference evidence="1" key="1">
    <citation type="submission" date="2014-08" db="EMBL/GenBank/DDBJ databases">
        <authorList>
            <person name="Sharma Rahul"/>
            <person name="Thines Marco"/>
        </authorList>
    </citation>
    <scope>NUCLEOTIDE SEQUENCE</scope>
</reference>
<dbReference type="AlphaFoldDB" id="A0A0F7SQI3"/>
<organism evidence="1">
    <name type="scientific">Phaffia rhodozyma</name>
    <name type="common">Yeast</name>
    <name type="synonym">Xanthophyllomyces dendrorhous</name>
    <dbReference type="NCBI Taxonomy" id="264483"/>
    <lineage>
        <taxon>Eukaryota</taxon>
        <taxon>Fungi</taxon>
        <taxon>Dikarya</taxon>
        <taxon>Basidiomycota</taxon>
        <taxon>Agaricomycotina</taxon>
        <taxon>Tremellomycetes</taxon>
        <taxon>Cystofilobasidiales</taxon>
        <taxon>Mrakiaceae</taxon>
        <taxon>Phaffia</taxon>
    </lineage>
</organism>